<gene>
    <name evidence="3" type="ORF">H6P81_013315</name>
</gene>
<keyword evidence="1" id="KW-0677">Repeat</keyword>
<evidence type="ECO:0000256" key="2">
    <source>
        <dbReference type="PROSITE-ProRule" id="PRU00708"/>
    </source>
</evidence>
<dbReference type="Pfam" id="PF13041">
    <property type="entry name" value="PPR_2"/>
    <property type="match status" value="2"/>
</dbReference>
<dbReference type="PANTHER" id="PTHR47926:SF387">
    <property type="entry name" value="PENTATRICOPEPTIDE REPEAT-CONTAINING PROTEIN"/>
    <property type="match status" value="1"/>
</dbReference>
<dbReference type="FunFam" id="1.25.40.10:FF:000344">
    <property type="entry name" value="Pentatricopeptide repeat-containing protein"/>
    <property type="match status" value="1"/>
</dbReference>
<dbReference type="GO" id="GO:0003723">
    <property type="term" value="F:RNA binding"/>
    <property type="evidence" value="ECO:0007669"/>
    <property type="project" value="InterPro"/>
</dbReference>
<feature type="repeat" description="PPR" evidence="2">
    <location>
        <begin position="423"/>
        <end position="453"/>
    </location>
</feature>
<reference evidence="3 4" key="1">
    <citation type="submission" date="2021-07" db="EMBL/GenBank/DDBJ databases">
        <title>The Aristolochia fimbriata genome: insights into angiosperm evolution, floral development and chemical biosynthesis.</title>
        <authorList>
            <person name="Jiao Y."/>
        </authorList>
    </citation>
    <scope>NUCLEOTIDE SEQUENCE [LARGE SCALE GENOMIC DNA]</scope>
    <source>
        <strain evidence="3">IBCAS-2021</strain>
        <tissue evidence="3">Leaf</tissue>
    </source>
</reference>
<proteinExistence type="predicted"/>
<name>A0AAV7EED0_ARIFI</name>
<keyword evidence="4" id="KW-1185">Reference proteome</keyword>
<feature type="repeat" description="PPR" evidence="2">
    <location>
        <begin position="290"/>
        <end position="320"/>
    </location>
</feature>
<dbReference type="Pfam" id="PF20431">
    <property type="entry name" value="E_motif"/>
    <property type="match status" value="1"/>
</dbReference>
<comment type="caution">
    <text evidence="3">The sequence shown here is derived from an EMBL/GenBank/DDBJ whole genome shotgun (WGS) entry which is preliminary data.</text>
</comment>
<evidence type="ECO:0000313" key="4">
    <source>
        <dbReference type="Proteomes" id="UP000825729"/>
    </source>
</evidence>
<dbReference type="PANTHER" id="PTHR47926">
    <property type="entry name" value="PENTATRICOPEPTIDE REPEAT-CONTAINING PROTEIN"/>
    <property type="match status" value="1"/>
</dbReference>
<dbReference type="InterPro" id="IPR011990">
    <property type="entry name" value="TPR-like_helical_dom_sf"/>
</dbReference>
<evidence type="ECO:0000256" key="1">
    <source>
        <dbReference type="ARBA" id="ARBA00022737"/>
    </source>
</evidence>
<dbReference type="GO" id="GO:0009451">
    <property type="term" value="P:RNA modification"/>
    <property type="evidence" value="ECO:0007669"/>
    <property type="project" value="InterPro"/>
</dbReference>
<dbReference type="AlphaFoldDB" id="A0AAV7EED0"/>
<dbReference type="Gene3D" id="1.25.40.10">
    <property type="entry name" value="Tetratricopeptide repeat domain"/>
    <property type="match status" value="4"/>
</dbReference>
<feature type="repeat" description="PPR" evidence="2">
    <location>
        <begin position="119"/>
        <end position="153"/>
    </location>
</feature>
<feature type="repeat" description="PPR" evidence="2">
    <location>
        <begin position="352"/>
        <end position="386"/>
    </location>
</feature>
<dbReference type="PROSITE" id="PS51375">
    <property type="entry name" value="PPR"/>
    <property type="match status" value="7"/>
</dbReference>
<evidence type="ECO:0000313" key="3">
    <source>
        <dbReference type="EMBL" id="KAG9447187.1"/>
    </source>
</evidence>
<feature type="repeat" description="PPR" evidence="2">
    <location>
        <begin position="454"/>
        <end position="488"/>
    </location>
</feature>
<dbReference type="FunFam" id="1.25.40.10:FF:000184">
    <property type="entry name" value="Pentatricopeptide repeat-containing protein, chloroplastic"/>
    <property type="match status" value="1"/>
</dbReference>
<accession>A0AAV7EED0</accession>
<dbReference type="EMBL" id="JAINDJ010000005">
    <property type="protein sequence ID" value="KAG9447187.1"/>
    <property type="molecule type" value="Genomic_DNA"/>
</dbReference>
<protein>
    <submittedName>
        <fullName evidence="3">Uncharacterized protein</fullName>
    </submittedName>
</protein>
<sequence length="765" mass="86056">MPPSIIHPNTAYFRFMSKSFFLVQQYMQLSSFSSSSSSSSPLKPRWNSNSKLVVTNPLLCIMESCASMSQLKQIQAHMTTTGLMAHRFPASRVLAFSALSDSGDLNYARLLFSQIEELNVFMWNTMIRGYAKAGSPEPGFSLFRQMVEEKTELDNGTLVFALKISEFFSEASVGEQVHCQILKVGFRSNLLVRNALMHFYVVYGLLSSARRLFDENFESDVVSWTTMIDGYAKKNLPNEALKLFRLMTASEIQPNEVTMVTVLSACSRMGITRLGRSIHKYIETKCGDVSVNVLNALLDMYVKCGSLDVALELFHKMEFKDVFTWTTIINGYAKAGDLTFAWQLFQEMPERNVVSWNALIAGYAQANQPYEAIDLYREMNSEGLQPTEGTLVSVLSACGQLGSIDLGRSIYEYHIERKQIQLSVILGNAFIDMYAKCGDIDAALRLFHEMPKRDLVSWNSTIAACAVHGFCEKALFLFEQMRSEGLVPDDITFVGVLCACSHGGLVDEGRKYFNSMGRVYGLEPKVEHYACMIDLLGRVGLIEESYELIGKMPMEPDAAGWGALLNGCKMHGNVELGKLAGHKLMQLDPQDSGIYVLLANLYAIGNKWDDVKTVRKMMRANRVNKSPGYSSIQVNGKFHEFLVADISHSQSEEIYMILDDLYFQLKLEGYVPNTSQMMASREGIYCISQERSERVVGFNSLHLKTPRHRQSCQGRRVFEANFRGMGSRELKQMDDVVQKKFREKPVLGLAEQVLGQGIREQIGLS</sequence>
<dbReference type="Proteomes" id="UP000825729">
    <property type="component" value="Unassembled WGS sequence"/>
</dbReference>
<dbReference type="NCBIfam" id="TIGR00756">
    <property type="entry name" value="PPR"/>
    <property type="match status" value="7"/>
</dbReference>
<dbReference type="FunFam" id="1.25.40.10:FF:000348">
    <property type="entry name" value="Pentatricopeptide repeat-containing protein chloroplastic"/>
    <property type="match status" value="1"/>
</dbReference>
<dbReference type="InterPro" id="IPR046848">
    <property type="entry name" value="E_motif"/>
</dbReference>
<feature type="repeat" description="PPR" evidence="2">
    <location>
        <begin position="321"/>
        <end position="351"/>
    </location>
</feature>
<dbReference type="Pfam" id="PF12854">
    <property type="entry name" value="PPR_1"/>
    <property type="match status" value="1"/>
</dbReference>
<organism evidence="3 4">
    <name type="scientific">Aristolochia fimbriata</name>
    <name type="common">White veined hardy Dutchman's pipe vine</name>
    <dbReference type="NCBI Taxonomy" id="158543"/>
    <lineage>
        <taxon>Eukaryota</taxon>
        <taxon>Viridiplantae</taxon>
        <taxon>Streptophyta</taxon>
        <taxon>Embryophyta</taxon>
        <taxon>Tracheophyta</taxon>
        <taxon>Spermatophyta</taxon>
        <taxon>Magnoliopsida</taxon>
        <taxon>Magnoliidae</taxon>
        <taxon>Piperales</taxon>
        <taxon>Aristolochiaceae</taxon>
        <taxon>Aristolochia</taxon>
    </lineage>
</organism>
<dbReference type="Pfam" id="PF01535">
    <property type="entry name" value="PPR"/>
    <property type="match status" value="5"/>
</dbReference>
<dbReference type="InterPro" id="IPR002885">
    <property type="entry name" value="PPR_rpt"/>
</dbReference>
<feature type="repeat" description="PPR" evidence="2">
    <location>
        <begin position="220"/>
        <end position="254"/>
    </location>
</feature>
<dbReference type="InterPro" id="IPR046960">
    <property type="entry name" value="PPR_At4g14850-like_plant"/>
</dbReference>